<dbReference type="OrthoDB" id="3902078at2759"/>
<dbReference type="Proteomes" id="UP000745764">
    <property type="component" value="Unassembled WGS sequence"/>
</dbReference>
<organism evidence="1 2">
    <name type="scientific">Aureobasidium uvarum</name>
    <dbReference type="NCBI Taxonomy" id="2773716"/>
    <lineage>
        <taxon>Eukaryota</taxon>
        <taxon>Fungi</taxon>
        <taxon>Dikarya</taxon>
        <taxon>Ascomycota</taxon>
        <taxon>Pezizomycotina</taxon>
        <taxon>Dothideomycetes</taxon>
        <taxon>Dothideomycetidae</taxon>
        <taxon>Dothideales</taxon>
        <taxon>Saccotheciaceae</taxon>
        <taxon>Aureobasidium</taxon>
    </lineage>
</organism>
<name>A0A9N8PXL2_9PEZI</name>
<protein>
    <submittedName>
        <fullName evidence="1">Uncharacterized protein</fullName>
    </submittedName>
</protein>
<gene>
    <name evidence="1" type="ORF">AWRI4620_LOCUS9099</name>
</gene>
<sequence length="493" mass="56973">MDNFGLGTVVDIASHLRTLTVLSDSSASSGNRLERQQFLIRYAVMLKTFQKCVNQIGIPARKFLVHVQCDDSMEQLDRFLRDTVLFYRGARSRQYRLPVVACEPSREFTINITMGDRLQSIKNMDQFCKDMEERVLDYLAIVLGDFAKIRGYYSEHKEMEGTVKEGKQVLRDTWIRVREIHLPLIDIAMQYWEDENEQELEDACRRLRWKEVHESILYHPMEDQIAEREAVTSVSSSSLRLQATTLTITGGLGSLGRLPSEIRNSIYSFWVDLILEECQDSPHEGILASKVLSQLNKPFIRLISRQLSAELRGVFLLQIKRHTVVESWSRMCLYKQFLALVRGGTSGNNFRSTVQGLGLIVNLSSHSFGSSLPRPVAESMAQDVQALWWLHRHHHITTSQVFILVMHRLPSEDYLRFRVRPWSRQPNEEFPERGLSDPWTIKIHVTNPKASAKALRKSIDQAQEQFAKEIKDNELGSRHVSLILTEYRWNIAD</sequence>
<evidence type="ECO:0000313" key="1">
    <source>
        <dbReference type="EMBL" id="CAD0114844.1"/>
    </source>
</evidence>
<dbReference type="AlphaFoldDB" id="A0A9N8PXL2"/>
<dbReference type="EMBL" id="CAINUL010000018">
    <property type="protein sequence ID" value="CAD0114844.1"/>
    <property type="molecule type" value="Genomic_DNA"/>
</dbReference>
<keyword evidence="2" id="KW-1185">Reference proteome</keyword>
<accession>A0A9N8PXL2</accession>
<evidence type="ECO:0000313" key="2">
    <source>
        <dbReference type="Proteomes" id="UP000745764"/>
    </source>
</evidence>
<reference evidence="1" key="1">
    <citation type="submission" date="2020-06" db="EMBL/GenBank/DDBJ databases">
        <authorList>
            <person name="Onetto C."/>
        </authorList>
    </citation>
    <scope>NUCLEOTIDE SEQUENCE</scope>
</reference>
<proteinExistence type="predicted"/>
<comment type="caution">
    <text evidence="1">The sequence shown here is derived from an EMBL/GenBank/DDBJ whole genome shotgun (WGS) entry which is preliminary data.</text>
</comment>